<evidence type="ECO:0000313" key="2">
    <source>
        <dbReference type="EMBL" id="WWD18798.1"/>
    </source>
</evidence>
<keyword evidence="3" id="KW-1185">Reference proteome</keyword>
<dbReference type="Pfam" id="PF00144">
    <property type="entry name" value="Beta-lactamase"/>
    <property type="match status" value="1"/>
</dbReference>
<dbReference type="PANTHER" id="PTHR43283">
    <property type="entry name" value="BETA-LACTAMASE-RELATED"/>
    <property type="match status" value="1"/>
</dbReference>
<feature type="domain" description="Beta-lactamase-related" evidence="1">
    <location>
        <begin position="16"/>
        <end position="403"/>
    </location>
</feature>
<dbReference type="EMBL" id="CP144055">
    <property type="protein sequence ID" value="WWD18798.1"/>
    <property type="molecule type" value="Genomic_DNA"/>
</dbReference>
<protein>
    <recommendedName>
        <fullName evidence="1">Beta-lactamase-related domain-containing protein</fullName>
    </recommendedName>
</protein>
<gene>
    <name evidence="2" type="ORF">CI109_103253</name>
</gene>
<dbReference type="Proteomes" id="UP000322225">
    <property type="component" value="Chromosome 5"/>
</dbReference>
<reference evidence="2" key="2">
    <citation type="submission" date="2024-01" db="EMBL/GenBank/DDBJ databases">
        <title>Comparative genomics of Cryptococcus and Kwoniella reveals pathogenesis evolution and contrasting modes of karyotype evolution via chromosome fusion or intercentromeric recombination.</title>
        <authorList>
            <person name="Coelho M.A."/>
            <person name="David-Palma M."/>
            <person name="Shea T."/>
            <person name="Bowers K."/>
            <person name="McGinley-Smith S."/>
            <person name="Mohammad A.W."/>
            <person name="Gnirke A."/>
            <person name="Yurkov A.M."/>
            <person name="Nowrousian M."/>
            <person name="Sun S."/>
            <person name="Cuomo C.A."/>
            <person name="Heitman J."/>
        </authorList>
    </citation>
    <scope>NUCLEOTIDE SEQUENCE</scope>
    <source>
        <strain evidence="2">CBS 12478</strain>
    </source>
</reference>
<dbReference type="SUPFAM" id="SSF56601">
    <property type="entry name" value="beta-lactamase/transpeptidase-like"/>
    <property type="match status" value="1"/>
</dbReference>
<proteinExistence type="predicted"/>
<dbReference type="InterPro" id="IPR001466">
    <property type="entry name" value="Beta-lactam-related"/>
</dbReference>
<dbReference type="KEGG" id="ksn:43591366"/>
<name>A0AAJ8LHN8_9TREE</name>
<dbReference type="GeneID" id="43591366"/>
<dbReference type="PANTHER" id="PTHR43283:SF3">
    <property type="entry name" value="BETA-LACTAMASE FAMILY PROTEIN (AFU_ORTHOLOGUE AFUA_5G07500)"/>
    <property type="match status" value="1"/>
</dbReference>
<dbReference type="RefSeq" id="XP_031858552.2">
    <property type="nucleotide sequence ID" value="XM_032007198.2"/>
</dbReference>
<dbReference type="Gene3D" id="3.40.710.10">
    <property type="entry name" value="DD-peptidase/beta-lactamase superfamily"/>
    <property type="match status" value="1"/>
</dbReference>
<dbReference type="InterPro" id="IPR012338">
    <property type="entry name" value="Beta-lactam/transpept-like"/>
</dbReference>
<evidence type="ECO:0000259" key="1">
    <source>
        <dbReference type="Pfam" id="PF00144"/>
    </source>
</evidence>
<organism evidence="2 3">
    <name type="scientific">Kwoniella shandongensis</name>
    <dbReference type="NCBI Taxonomy" id="1734106"/>
    <lineage>
        <taxon>Eukaryota</taxon>
        <taxon>Fungi</taxon>
        <taxon>Dikarya</taxon>
        <taxon>Basidiomycota</taxon>
        <taxon>Agaricomycotina</taxon>
        <taxon>Tremellomycetes</taxon>
        <taxon>Tremellales</taxon>
        <taxon>Cryptococcaceae</taxon>
        <taxon>Kwoniella</taxon>
    </lineage>
</organism>
<dbReference type="AlphaFoldDB" id="A0AAJ8LHN8"/>
<evidence type="ECO:0000313" key="3">
    <source>
        <dbReference type="Proteomes" id="UP000322225"/>
    </source>
</evidence>
<reference evidence="2" key="1">
    <citation type="submission" date="2017-08" db="EMBL/GenBank/DDBJ databases">
        <authorList>
            <person name="Cuomo C."/>
            <person name="Billmyre B."/>
            <person name="Heitman J."/>
        </authorList>
    </citation>
    <scope>NUCLEOTIDE SEQUENCE</scope>
    <source>
        <strain evidence="2">CBS 12478</strain>
    </source>
</reference>
<accession>A0AAJ8LHN8</accession>
<dbReference type="InterPro" id="IPR050789">
    <property type="entry name" value="Diverse_Enzym_Activities"/>
</dbReference>
<sequence length="415" mass="45432">MALPLPALSKNGARSLDSLLKKEVDSRDVPALFFGATNAKEEIYFSCDGDVKFGDEAKGTVDAETTLMMFSMTKFITTIACLQLVDEGKIDLEDYDLVAKHCPEIGELQILEGYTDDGKEILTKPKNKINLLMLLSHTSGMSYTWNSANIARWGEEHNRPPWGKIESYSQPLFAEPGTRWQYSVGIDWAGILISRVTGKSLEDLFKEKIFEPCGMKSTSFYPTDDIKSRLMTCCERDKDGKVRALDAPPMGRILDASKVGPVLSGGGGLYGTARDYLNLLRNVLASVDPETKNPLISPKSFKLLFTDVLPSNPKIKADLAGMAKDQNVHDSALLTNGSGGHIGHSPGLFLTLKDSANGRKAGSGNWDGAAKTYFWLDPATGVGAVCCTNIMANNPDPHNKTFNRFERTLYDALEV</sequence>